<feature type="domain" description="AAA+ ATPase" evidence="1">
    <location>
        <begin position="34"/>
        <end position="186"/>
    </location>
</feature>
<comment type="caution">
    <text evidence="2">The sequence shown here is derived from an EMBL/GenBank/DDBJ whole genome shotgun (WGS) entry which is preliminary data.</text>
</comment>
<sequence length="340" mass="39202">MERVKLSFVPGLEVEFIDRDRAIEQVFEWGEKSTPYPVVVFGPEGCGKTAWLKQAAEILKKQRFDVIYIDPLRKEFIAYTDIKEVVDKLLGVVADATSYAPIKLADLIIYLANQLLKRWKRKRIAVLADDVFQAIGIERSEAYVKALLNTIEYPPEPYEKIVIIIATSEGVSRARIGRHRWAEIVPMWNMSRKGFEELYNRIPGTKPGFDDVWRLTGGNPDMLRRLYLSEWSTNALIKSLIKLKKLDVFVLSLSSDERSWLCEAVDDPDTLYSRERIPLLYKLLELNLIVDEIEFRDPELWIDEPPPEKNLELGIGKLAAWQTPLHREAVKKVLGECRSV</sequence>
<dbReference type="Gene3D" id="3.40.50.300">
    <property type="entry name" value="P-loop containing nucleotide triphosphate hydrolases"/>
    <property type="match status" value="1"/>
</dbReference>
<gene>
    <name evidence="2" type="ORF">ENO26_05435</name>
</gene>
<name>A0A7J2U474_9CREN</name>
<dbReference type="InterPro" id="IPR003593">
    <property type="entry name" value="AAA+_ATPase"/>
</dbReference>
<dbReference type="AlphaFoldDB" id="A0A7J2U474"/>
<dbReference type="InterPro" id="IPR027417">
    <property type="entry name" value="P-loop_NTPase"/>
</dbReference>
<dbReference type="CDD" id="cd00009">
    <property type="entry name" value="AAA"/>
    <property type="match status" value="1"/>
</dbReference>
<dbReference type="EMBL" id="DSEU01000039">
    <property type="protein sequence ID" value="HEM66992.1"/>
    <property type="molecule type" value="Genomic_DNA"/>
</dbReference>
<dbReference type="SMART" id="SM00382">
    <property type="entry name" value="AAA"/>
    <property type="match status" value="1"/>
</dbReference>
<evidence type="ECO:0000259" key="1">
    <source>
        <dbReference type="SMART" id="SM00382"/>
    </source>
</evidence>
<proteinExistence type="predicted"/>
<protein>
    <recommendedName>
        <fullName evidence="1">AAA+ ATPase domain-containing protein</fullName>
    </recommendedName>
</protein>
<dbReference type="SUPFAM" id="SSF52540">
    <property type="entry name" value="P-loop containing nucleoside triphosphate hydrolases"/>
    <property type="match status" value="1"/>
</dbReference>
<dbReference type="GO" id="GO:0005524">
    <property type="term" value="F:ATP binding"/>
    <property type="evidence" value="ECO:0007669"/>
    <property type="project" value="InterPro"/>
</dbReference>
<organism evidence="2">
    <name type="scientific">Ignisphaera aggregans</name>
    <dbReference type="NCBI Taxonomy" id="334771"/>
    <lineage>
        <taxon>Archaea</taxon>
        <taxon>Thermoproteota</taxon>
        <taxon>Thermoprotei</taxon>
        <taxon>Desulfurococcales</taxon>
        <taxon>Desulfurococcaceae</taxon>
        <taxon>Ignisphaera</taxon>
    </lineage>
</organism>
<dbReference type="Pfam" id="PF01637">
    <property type="entry name" value="ATPase_2"/>
    <property type="match status" value="1"/>
</dbReference>
<dbReference type="InterPro" id="IPR011579">
    <property type="entry name" value="ATPase_dom"/>
</dbReference>
<reference evidence="2" key="1">
    <citation type="journal article" date="2020" name="mSystems">
        <title>Genome- and Community-Level Interaction Insights into Carbon Utilization and Element Cycling Functions of Hydrothermarchaeota in Hydrothermal Sediment.</title>
        <authorList>
            <person name="Zhou Z."/>
            <person name="Liu Y."/>
            <person name="Xu W."/>
            <person name="Pan J."/>
            <person name="Luo Z.H."/>
            <person name="Li M."/>
        </authorList>
    </citation>
    <scope>NUCLEOTIDE SEQUENCE [LARGE SCALE GENOMIC DNA]</scope>
    <source>
        <strain evidence="2">SpSt-125</strain>
    </source>
</reference>
<accession>A0A7J2U474</accession>
<evidence type="ECO:0000313" key="2">
    <source>
        <dbReference type="EMBL" id="HEM66992.1"/>
    </source>
</evidence>